<dbReference type="PANTHER" id="PTHR43224">
    <property type="entry name" value="AMIDINOTRANSFERASE"/>
    <property type="match status" value="1"/>
</dbReference>
<evidence type="ECO:0000313" key="2">
    <source>
        <dbReference type="Proteomes" id="UP001164305"/>
    </source>
</evidence>
<dbReference type="InterPro" id="IPR014541">
    <property type="entry name" value="Amdntrnsf_FN0238"/>
</dbReference>
<name>A0ABY6G3K9_9MICO</name>
<evidence type="ECO:0000313" key="1">
    <source>
        <dbReference type="EMBL" id="UYG17797.1"/>
    </source>
</evidence>
<dbReference type="PIRSF" id="PIRSF028188">
    <property type="entry name" value="Amdntrnsf_FN0238"/>
    <property type="match status" value="1"/>
</dbReference>
<dbReference type="Gene3D" id="3.75.10.10">
    <property type="entry name" value="L-arginine/glycine Amidinotransferase, Chain A"/>
    <property type="match status" value="1"/>
</dbReference>
<keyword evidence="2" id="KW-1185">Reference proteome</keyword>
<accession>A0ABY6G3K9</accession>
<dbReference type="PANTHER" id="PTHR43224:SF1">
    <property type="entry name" value="AMIDINOTRANSFERASE"/>
    <property type="match status" value="1"/>
</dbReference>
<protein>
    <submittedName>
        <fullName evidence="1">Arginine deiminase-related protein</fullName>
    </submittedName>
</protein>
<dbReference type="SUPFAM" id="SSF55909">
    <property type="entry name" value="Pentein"/>
    <property type="match status" value="1"/>
</dbReference>
<sequence length="348" mass="37356">MSVQAPRAVVLVRPSRFAPNPLTALDNSYQSALSHDSYQSAPVCDVAGAAHRAATEVARTLSAAGVRVHLFDDETDATPDSVFPNNWFSTHSGGRVAVYPMCAPNRRAERRADVLEALKQVYRVQEIVDYSGFERDGVYLEGTGAMVLDHEFRIAYVARSRRADPRLLERFCTTFGYEPMVFDALDERGVPIYHTNVMMGIATEFALVCLEAIADPARRAQVAARLEDSGKAVIPLSRAQVREFAGNVIELRGSGARRLLALSARAAASLTVSQRTAIEATSTLLPMDVEPIELAGGSVRCMLAGIHLDVRPEEASAHQTPGILPLAEPAPAAAQTSPLPAGPVALAG</sequence>
<dbReference type="Proteomes" id="UP001164305">
    <property type="component" value="Chromosome"/>
</dbReference>
<dbReference type="NCBIfam" id="NF046062">
    <property type="entry name" value="citrull_CtlX"/>
    <property type="match status" value="1"/>
</dbReference>
<reference evidence="1" key="1">
    <citation type="submission" date="2022-10" db="EMBL/GenBank/DDBJ databases">
        <title>Whole-Genome Sequencing of Brachybacterium huguangmaarense BRM-3, Isolated from Betula schmidtii.</title>
        <authorList>
            <person name="Haam D."/>
        </authorList>
    </citation>
    <scope>NUCLEOTIDE SEQUENCE</scope>
    <source>
        <strain evidence="1">BRM-3</strain>
    </source>
</reference>
<gene>
    <name evidence="1" type="ORF">BRM3_05080</name>
</gene>
<dbReference type="Pfam" id="PF19420">
    <property type="entry name" value="DDAH_eukar"/>
    <property type="match status" value="1"/>
</dbReference>
<organism evidence="1 2">
    <name type="scientific">Brachybacterium huguangmaarense</name>
    <dbReference type="NCBI Taxonomy" id="1652028"/>
    <lineage>
        <taxon>Bacteria</taxon>
        <taxon>Bacillati</taxon>
        <taxon>Actinomycetota</taxon>
        <taxon>Actinomycetes</taxon>
        <taxon>Micrococcales</taxon>
        <taxon>Dermabacteraceae</taxon>
        <taxon>Brachybacterium</taxon>
    </lineage>
</organism>
<dbReference type="EMBL" id="CP107020">
    <property type="protein sequence ID" value="UYG17797.1"/>
    <property type="molecule type" value="Genomic_DNA"/>
</dbReference>
<proteinExistence type="predicted"/>
<dbReference type="RefSeq" id="WP_263595005.1">
    <property type="nucleotide sequence ID" value="NZ_CP107020.1"/>
</dbReference>